<feature type="domain" description="Abortive infection phage resistance protein N-terminal" evidence="2">
    <location>
        <begin position="30"/>
        <end position="179"/>
    </location>
</feature>
<feature type="domain" description="Abortive phage infection protein C-terminal" evidence="1">
    <location>
        <begin position="232"/>
        <end position="551"/>
    </location>
</feature>
<dbReference type="Pfam" id="PF10592">
    <property type="entry name" value="AIPR"/>
    <property type="match status" value="1"/>
</dbReference>
<gene>
    <name evidence="3" type="ORF">HELGO_WM2091</name>
</gene>
<sequence>MISLEEFHQDFMQSILSDAQSRGLMRAKSFFENVCEELIRTADLTNNYTEAEYTKKGIDVYGYDYDEEREVLSLLSHEFFQEDTIETLTKNKIDTKFRRLKNFYLKAIDRLYQNMEEAYESYSMAYNIYGWKSKKEIKKVRLIILTDGKVTRRLKELPSEIVDGIEIEFRIIDIEYLYKIYLSENSGGDFEVNIKLPCLKIDTASDEYQSYLSYLSGNDLVGIYEQFGQKLFEQNVRTFLQFRGNVNKGLRNTIEYNPEMFFAYNNGITATASDIELDSDGNIINIKNFQIVNGAQTTSAIYAASKNSKLDVSTVSVQMKLSVVKDSEKQNEFVSKVSEYANTQNKVNKSDFFSNSSFHKDFKNYSKRVWVATVGGSQKRTHWFYERVRGEYLNEQAYLTKAEKTQFQLENPKQQLLDKTFLAKSENSWLQNPNIVSKGAQYSFDYFRKEITDRLEEDELAITEQYFKDVVCRVIMFKEVEKMTSKASWYQGGYRAQSVTYTIAYLSHLIAQKEKFLDFNFIWELQELPLKLKDILEAIGKRIYGEITNPPEGNANASQWCKKDLCWITIKELDFEIHIDENLLIDSEEAKYNKREEKKETRLVKDLEMQTFVLKESVDKWKKLFDYYKQDEFEFRISPMQLDTLEKYVLGYFKLPSAKQSKVLYELYCDALDEGLVF</sequence>
<evidence type="ECO:0000313" key="3">
    <source>
        <dbReference type="EMBL" id="CAA6802186.1"/>
    </source>
</evidence>
<dbReference type="InterPro" id="IPR018891">
    <property type="entry name" value="AIPR_C"/>
</dbReference>
<reference evidence="3" key="1">
    <citation type="submission" date="2020-01" db="EMBL/GenBank/DDBJ databases">
        <authorList>
            <person name="Meier V. D."/>
            <person name="Meier V D."/>
        </authorList>
    </citation>
    <scope>NUCLEOTIDE SEQUENCE</scope>
    <source>
        <strain evidence="3">HLG_WM_MAG_04</strain>
    </source>
</reference>
<evidence type="ECO:0008006" key="4">
    <source>
        <dbReference type="Google" id="ProtNLM"/>
    </source>
</evidence>
<dbReference type="AlphaFoldDB" id="A0A6S6S7F5"/>
<proteinExistence type="predicted"/>
<dbReference type="EMBL" id="CACVAX010000006">
    <property type="protein sequence ID" value="CAA6802186.1"/>
    <property type="molecule type" value="Genomic_DNA"/>
</dbReference>
<name>A0A6S6S7F5_9BACT</name>
<accession>A0A6S6S7F5</accession>
<evidence type="ECO:0000259" key="1">
    <source>
        <dbReference type="Pfam" id="PF10592"/>
    </source>
</evidence>
<evidence type="ECO:0000259" key="2">
    <source>
        <dbReference type="Pfam" id="PF22879"/>
    </source>
</evidence>
<protein>
    <recommendedName>
        <fullName evidence="4">Abortive phage infection protein</fullName>
    </recommendedName>
</protein>
<dbReference type="InterPro" id="IPR055101">
    <property type="entry name" value="AIPR_N"/>
</dbReference>
<dbReference type="Pfam" id="PF22879">
    <property type="entry name" value="AIPR_N"/>
    <property type="match status" value="1"/>
</dbReference>
<organism evidence="3">
    <name type="scientific">uncultured Sulfurovum sp</name>
    <dbReference type="NCBI Taxonomy" id="269237"/>
    <lineage>
        <taxon>Bacteria</taxon>
        <taxon>Pseudomonadati</taxon>
        <taxon>Campylobacterota</taxon>
        <taxon>Epsilonproteobacteria</taxon>
        <taxon>Campylobacterales</taxon>
        <taxon>Sulfurovaceae</taxon>
        <taxon>Sulfurovum</taxon>
        <taxon>environmental samples</taxon>
    </lineage>
</organism>